<dbReference type="InterPro" id="IPR030934">
    <property type="entry name" value="Intein_C"/>
</dbReference>
<evidence type="ECO:0000256" key="1">
    <source>
        <dbReference type="ARBA" id="ARBA00022737"/>
    </source>
</evidence>
<accession>A0ABV5EAB1</accession>
<keyword evidence="3" id="KW-0732">Signal</keyword>
<dbReference type="CDD" id="cd00081">
    <property type="entry name" value="Hint"/>
    <property type="match status" value="1"/>
</dbReference>
<dbReference type="Pfam" id="PF05593">
    <property type="entry name" value="RHS_repeat"/>
    <property type="match status" value="1"/>
</dbReference>
<feature type="compositionally biased region" description="Low complexity" evidence="2">
    <location>
        <begin position="1032"/>
        <end position="1045"/>
    </location>
</feature>
<dbReference type="Proteomes" id="UP001585080">
    <property type="component" value="Unassembled WGS sequence"/>
</dbReference>
<sequence>MNGRRTNQWRTLRRRVALASATVMIGTLLQAVAQPVSVAADRGTGRPDLPAAEKPVAVSPVEVVPRTVTRGPRTPQKAPRAAWPKPGTVTVDPPEGSSTVVRAKGLPLAVGGKRAPEAVRTRFLDREAAERLGTGGPVFTLEATGPNTSREKAAVRARLDYSSFAEAYGGGYADRLRLVELPACALTTPLKAACRETEPVEAVNDTERQTLTAPKIALNATGATVLAAVADDASMGGDYKATPLSPSAQWSTSLNTGDFSWSYGMNVPDVPGGLLPSVGLSYSSGAIDGRSGNSNNQGSWAGDGFDLWPGFIERRYKSCADDGVQRPDGGKPADLCWAYDNAFISFNGKGGELVPTGTDTFRLRDDDGTKVQRFYGVNTTARGNGARNDEYWKVTTPDGIVYYFGYHRLPGWADGKETTDSVWTAPVFGDDANEPCHASAFADSWCQQGWRWNLDYVVDPRGNAIAYYYDKEWNHYGRNLDEKANTPYVRGGSLDRIEYGHRSGTMYSAQALGKVDFTSSERCLPNTSTTCKDIGADAFYWYDTPWDLNCEANAVCDRGRLAPVFFTRKRLTSITTQVLKSGSYTNVDSWQLTHRWGMADTDYQLLLDSVQRTGHSGTPAITLPKTTFAYVQRANRLDRTGDGFAPFIKERLATVADEAGGQIDVGYSAPVCDASALPTPQTNTSRCFPQYIGGSSSDDPDLHWFNKYVTSTVTLTDRTGGAPDQVTSYEYLDGAAWHYDDDDGLTKEKEKTWSQWRGYGHVRVKTGGQGGASAMKTQADTYYLRGMDGDRLAPSGGTKTVSISLGAGEGDPITDHESAAGFAYKTVQYSGPGGRILGKTVNRPWHHETAKKVRSWGTVTANLTGIAQTRTWTSLDDGAGANWRTTTTSNSFDTVAGRITQIDDRGDDATTADDRCTRTSYPSGTGVILALPARAETVAKNCATTPDRAKDVITDVRTAYDGLAYDAAPTKGNPTATALLRSHDGTTATYTESGATYDNYGRKLTTTDLTGTVTVTVTSGTLTRTARTDGRTTTTAYTPTTGFPTSAKVTTPPVTPGDSTTAHSTTTTNDPARGVPLTQTDTNDKVTNFAYDALGRTTKVWLADRYTSDTPTYEYTYRVAEGSPIAVGTKVIGNNGAQLTSYVLYDGFLRPRQSQAPGPDGGRLLTDTFYDERGLTTKEFLPYYSTAAPSTTLVEPENALAVETQNRYAYDGLGRRTEHRQIFGNGDGGKVLNTTRTLYGGDRTTTIAPVGGTATTMLTDARGQTTELRQHHQRAPEASYDTTKYGFTPAGTLAKVTDPAGNEWTYEYDLLGQMKRSKDPDKGTTRYFYDDRGQLTSTIDALNTTLVNAYDGIGRKTELRSGSASGPLRAKWTYDTVTGAKGYLAEATRYADDGLAYTSKVVAYDRLYRPLRTSVTIPASTANTGLSGTYVSTVAYKVSGLVGGVGMPKAGALPATTVAYGYDNDTLWPVAVDSFTGLKATTSYSSTGKPLQYELSNAGGKKAWITNEYEPGTQRLSYTRVDREDIAGVDQASTFRYDEAGNVLSVSDTSRSGTDTQCFIYDYLRRLKEAWTQPTAACASAPTSSVLGGPAPYWTSYGYDKTGNRSSQVEHDVTGDTTKNVTSTYAYPAPGATAVRPHGLKTVTRTGPGVTSGDSYTYDATGNTDTRILGDGTTQDMDWDAEGRLTKVTEPVESGSPKVTTYVYDADGNRLIARTPTETTLYIGGTEISVAKGTTTPKATRYIDLGGGHVAVQTDDGKVSFTTADHHGTALLAIDAATQQLSQRRTLPFGGSRGTEPANWPGTKGFVGGTQDVSTGLTHLGAREYDPSTGRFLSVDPIMDLTDPQQINGYTYGNNNPLTFSDPSGLYCDGCSVDNPDSAWAPGKHNGPGCTTYACYDKNGKFDYKPGKSGQATTVKQSKESPSKTINVTEKKDAVYIEKVPVPTANELALMFPLEAEEDRVEAWAERKCFYRDGVEAFCAAAEALGIIHHEQTLFDKIVVALVAPDFDAWKSCLSGESGKACGSAALDLPWARVLKGVKVVRKVGKTCNSFAPGTEVLMADGTTKPIEDVEIGDKVLATDPQTGKTEVKKVTAEIRGAGLKDLVTLTLTVGGKQVSVTATAGHPFWLPGVGRWIDAKQLNIGQELRTTAGNTVRITGIRHSERLARVYNLTVADLHTYYVLAGETPVLVHNSDPCPEAYWPKGKASDVCSISGSSGCEDVARSIQQSIGGSRMRITDRYGAPSLGKYRGQDSFWGHHDVVVKDGRVYDAWTGPEGEALDDYRRQFEYGDDLVFSALD</sequence>
<dbReference type="NCBIfam" id="TIGR03696">
    <property type="entry name" value="Rhs_assc_core"/>
    <property type="match status" value="1"/>
</dbReference>
<dbReference type="InterPro" id="IPR050708">
    <property type="entry name" value="T6SS_VgrG/RHS"/>
</dbReference>
<dbReference type="PANTHER" id="PTHR32305:SF17">
    <property type="entry name" value="TRNA NUCLEASE WAPA"/>
    <property type="match status" value="1"/>
</dbReference>
<gene>
    <name evidence="5" type="ORF">VSS16_13825</name>
</gene>
<evidence type="ECO:0000313" key="5">
    <source>
        <dbReference type="EMBL" id="MFB8773799.1"/>
    </source>
</evidence>
<dbReference type="PROSITE" id="PS50817">
    <property type="entry name" value="INTEIN_N_TER"/>
    <property type="match status" value="1"/>
</dbReference>
<reference evidence="5 6" key="1">
    <citation type="submission" date="2024-01" db="EMBL/GenBank/DDBJ databases">
        <title>Genome mining of biosynthetic gene clusters to explore secondary metabolites of Streptomyces sp.</title>
        <authorList>
            <person name="Baig A."/>
            <person name="Ajitkumar Shintre N."/>
            <person name="Kumar H."/>
            <person name="Anbarasu A."/>
            <person name="Ramaiah S."/>
        </authorList>
    </citation>
    <scope>NUCLEOTIDE SEQUENCE [LARGE SCALE GENOMIC DNA]</scope>
    <source>
        <strain evidence="5 6">A57</strain>
    </source>
</reference>
<dbReference type="PROSITE" id="PS50818">
    <property type="entry name" value="INTEIN_C_TER"/>
    <property type="match status" value="1"/>
</dbReference>
<dbReference type="SMART" id="SM00306">
    <property type="entry name" value="HintN"/>
    <property type="match status" value="1"/>
</dbReference>
<dbReference type="InterPro" id="IPR056823">
    <property type="entry name" value="TEN-like_YD-shell"/>
</dbReference>
<dbReference type="InterPro" id="IPR022385">
    <property type="entry name" value="Rhs_assc_core"/>
</dbReference>
<feature type="chain" id="PRO_5045887035" evidence="3">
    <location>
        <begin position="34"/>
        <end position="2297"/>
    </location>
</feature>
<organism evidence="5 6">
    <name type="scientific">Streptomyces broussonetiae</name>
    <dbReference type="NCBI Taxonomy" id="2686304"/>
    <lineage>
        <taxon>Bacteria</taxon>
        <taxon>Bacillati</taxon>
        <taxon>Actinomycetota</taxon>
        <taxon>Actinomycetes</taxon>
        <taxon>Kitasatosporales</taxon>
        <taxon>Streptomycetaceae</taxon>
        <taxon>Streptomyces</taxon>
    </lineage>
</organism>
<protein>
    <submittedName>
        <fullName evidence="5">Polymorphic toxin-type HINT domain-containing protein</fullName>
    </submittedName>
</protein>
<keyword evidence="6" id="KW-1185">Reference proteome</keyword>
<comment type="caution">
    <text evidence="5">The sequence shown here is derived from an EMBL/GenBank/DDBJ whole genome shotgun (WGS) entry which is preliminary data.</text>
</comment>
<dbReference type="InterPro" id="IPR003587">
    <property type="entry name" value="Hint_dom_N"/>
</dbReference>
<feature type="compositionally biased region" description="Low complexity" evidence="2">
    <location>
        <begin position="1056"/>
        <end position="1072"/>
    </location>
</feature>
<dbReference type="SUPFAM" id="SSF51294">
    <property type="entry name" value="Hedgehog/intein (Hint) domain"/>
    <property type="match status" value="1"/>
</dbReference>
<feature type="region of interest" description="Disordered" evidence="2">
    <location>
        <begin position="68"/>
        <end position="98"/>
    </location>
</feature>
<dbReference type="PANTHER" id="PTHR32305">
    <property type="match status" value="1"/>
</dbReference>
<dbReference type="RefSeq" id="WP_376732576.1">
    <property type="nucleotide sequence ID" value="NZ_JAYMRP010000010.1"/>
</dbReference>
<keyword evidence="1" id="KW-0677">Repeat</keyword>
<dbReference type="NCBIfam" id="TIGR01443">
    <property type="entry name" value="intein_Cterm"/>
    <property type="match status" value="1"/>
</dbReference>
<dbReference type="Gene3D" id="2.170.16.10">
    <property type="entry name" value="Hedgehog/Intein (Hint) domain"/>
    <property type="match status" value="1"/>
</dbReference>
<dbReference type="InterPro" id="IPR006530">
    <property type="entry name" value="YD"/>
</dbReference>
<proteinExistence type="predicted"/>
<evidence type="ECO:0000259" key="4">
    <source>
        <dbReference type="SMART" id="SM00306"/>
    </source>
</evidence>
<dbReference type="EMBL" id="JAYMRP010000010">
    <property type="protein sequence ID" value="MFB8773799.1"/>
    <property type="molecule type" value="Genomic_DNA"/>
</dbReference>
<dbReference type="Pfam" id="PF07591">
    <property type="entry name" value="PT-HINT"/>
    <property type="match status" value="1"/>
</dbReference>
<dbReference type="InterPro" id="IPR006141">
    <property type="entry name" value="Intein_N"/>
</dbReference>
<feature type="signal peptide" evidence="3">
    <location>
        <begin position="1"/>
        <end position="33"/>
    </location>
</feature>
<feature type="region of interest" description="Disordered" evidence="2">
    <location>
        <begin position="1032"/>
        <end position="1081"/>
    </location>
</feature>
<dbReference type="Gene3D" id="2.180.10.10">
    <property type="entry name" value="RHS repeat-associated core"/>
    <property type="match status" value="2"/>
</dbReference>
<dbReference type="InterPro" id="IPR031325">
    <property type="entry name" value="RHS_repeat"/>
</dbReference>
<dbReference type="InterPro" id="IPR036844">
    <property type="entry name" value="Hint_dom_sf"/>
</dbReference>
<name>A0ABV5EAB1_9ACTN</name>
<dbReference type="Pfam" id="PF25023">
    <property type="entry name" value="TEN_YD-shell"/>
    <property type="match status" value="1"/>
</dbReference>
<evidence type="ECO:0000313" key="6">
    <source>
        <dbReference type="Proteomes" id="UP001585080"/>
    </source>
</evidence>
<evidence type="ECO:0000256" key="3">
    <source>
        <dbReference type="SAM" id="SignalP"/>
    </source>
</evidence>
<evidence type="ECO:0000256" key="2">
    <source>
        <dbReference type="SAM" id="MobiDB-lite"/>
    </source>
</evidence>
<dbReference type="NCBIfam" id="TIGR01643">
    <property type="entry name" value="YD_repeat_2x"/>
    <property type="match status" value="1"/>
</dbReference>
<feature type="domain" description="Hint" evidence="4">
    <location>
        <begin position="2048"/>
        <end position="2149"/>
    </location>
</feature>